<feature type="domain" description="C2H2-type" evidence="13">
    <location>
        <begin position="379"/>
        <end position="406"/>
    </location>
</feature>
<dbReference type="GO" id="GO:0008270">
    <property type="term" value="F:zinc ion binding"/>
    <property type="evidence" value="ECO:0007669"/>
    <property type="project" value="UniProtKB-KW"/>
</dbReference>
<dbReference type="InParanoid" id="A0A6P7FWG2"/>
<evidence type="ECO:0000256" key="4">
    <source>
        <dbReference type="ARBA" id="ARBA00022737"/>
    </source>
</evidence>
<dbReference type="RefSeq" id="XP_028140761.1">
    <property type="nucleotide sequence ID" value="XM_028284960.1"/>
</dbReference>
<dbReference type="OrthoDB" id="6077919at2759"/>
<dbReference type="FunFam" id="3.30.160.60:FF:001840">
    <property type="entry name" value="Paternally-expressed gene 3 protein"/>
    <property type="match status" value="1"/>
</dbReference>
<dbReference type="PANTHER" id="PTHR19818">
    <property type="entry name" value="ZINC FINGER PROTEIN ZIC AND GLI"/>
    <property type="match status" value="1"/>
</dbReference>
<dbReference type="GO" id="GO:0000981">
    <property type="term" value="F:DNA-binding transcription factor activity, RNA polymerase II-specific"/>
    <property type="evidence" value="ECO:0007669"/>
    <property type="project" value="TreeGrafter"/>
</dbReference>
<dbReference type="Pfam" id="PF13912">
    <property type="entry name" value="zf-C2H2_6"/>
    <property type="match status" value="3"/>
</dbReference>
<evidence type="ECO:0000256" key="5">
    <source>
        <dbReference type="ARBA" id="ARBA00022771"/>
    </source>
</evidence>
<dbReference type="FunFam" id="3.30.160.60:FF:001774">
    <property type="entry name" value="Myoneurin"/>
    <property type="match status" value="1"/>
</dbReference>
<keyword evidence="4" id="KW-0677">Repeat</keyword>
<dbReference type="InterPro" id="IPR050329">
    <property type="entry name" value="GLI_C2H2-zinc-finger"/>
</dbReference>
<dbReference type="Gene3D" id="3.30.160.60">
    <property type="entry name" value="Classic Zinc Finger"/>
    <property type="match status" value="12"/>
</dbReference>
<dbReference type="PROSITE" id="PS00028">
    <property type="entry name" value="ZINC_FINGER_C2H2_1"/>
    <property type="match status" value="11"/>
</dbReference>
<feature type="domain" description="C2H2-type" evidence="13">
    <location>
        <begin position="491"/>
        <end position="518"/>
    </location>
</feature>
<keyword evidence="3" id="KW-0479">Metal-binding</keyword>
<keyword evidence="8" id="KW-0238">DNA-binding</keyword>
<comment type="subcellular location">
    <subcellularLocation>
        <location evidence="2">Nucleus</location>
    </subcellularLocation>
</comment>
<dbReference type="SUPFAM" id="SSF57667">
    <property type="entry name" value="beta-beta-alpha zinc fingers"/>
    <property type="match status" value="6"/>
</dbReference>
<sequence length="566" mass="67037">MDVKEEPVDTFFKENFTISENELIQSLNTKEEEDTISNNKMHLQEIKNIKVELDDQPFKTDITEDFFENCITVMNGSDVHNHHLNLDTKSEILSENFYVPSIKTEIDIPDFIGTQPSCSKPYKDVKYNIKLVKKSIHECPVCLKRFPSLWKRNKHFNIHFDWRTSQKKKKGFNLRLRSNIVTCNHCGKLFTQRKDFLLHMINYTTNGVATSKEMLIPGVTDSSLTNSAELKPFRCEICLKQFSRKNHLSCHMQRHDLKEMFECEICFKKFIYKYNLTYHMRYHTGENLFTCTICYKSFSRQDRLNQHMPLHSEERLFKVKKVYKCEICPKQFVVKHNLMLHMRFHIGYKPYKCEICLKNYVSHSRLMLHKRCHAAERPYKCDVCSKQFIEKAGLTRHMHSHTGEKPFKCEICSKGFQRNYYLNSHMLSHTGERPYKCDICLKFFRDKSNLNRHMLCHTGKKSFKCDICDKLFRDGTGLSRHKRCHSGEKPFKCDVCSRPFREKCALTRHVMSHTGEKPYECQVCSKRFRQTGTLQKHLRTHNKKPKSNKKKVKSNTPISKRAVQEP</sequence>
<evidence type="ECO:0000256" key="6">
    <source>
        <dbReference type="ARBA" id="ARBA00022833"/>
    </source>
</evidence>
<evidence type="ECO:0000256" key="2">
    <source>
        <dbReference type="ARBA" id="ARBA00004123"/>
    </source>
</evidence>
<evidence type="ECO:0000256" key="7">
    <source>
        <dbReference type="ARBA" id="ARBA00023015"/>
    </source>
</evidence>
<evidence type="ECO:0000256" key="9">
    <source>
        <dbReference type="ARBA" id="ARBA00023163"/>
    </source>
</evidence>
<keyword evidence="10" id="KW-0539">Nucleus</keyword>
<feature type="domain" description="C2H2-type" evidence="13">
    <location>
        <begin position="323"/>
        <end position="350"/>
    </location>
</feature>
<dbReference type="PROSITE" id="PS50157">
    <property type="entry name" value="ZINC_FINGER_C2H2_2"/>
    <property type="match status" value="11"/>
</dbReference>
<keyword evidence="5 11" id="KW-0863">Zinc-finger</keyword>
<gene>
    <name evidence="14" type="primary">LOC114334846</name>
</gene>
<feature type="domain" description="C2H2-type" evidence="13">
    <location>
        <begin position="233"/>
        <end position="260"/>
    </location>
</feature>
<feature type="compositionally biased region" description="Basic residues" evidence="12">
    <location>
        <begin position="536"/>
        <end position="553"/>
    </location>
</feature>
<dbReference type="InterPro" id="IPR036236">
    <property type="entry name" value="Znf_C2H2_sf"/>
</dbReference>
<keyword evidence="9" id="KW-0804">Transcription</keyword>
<feature type="region of interest" description="Disordered" evidence="12">
    <location>
        <begin position="534"/>
        <end position="566"/>
    </location>
</feature>
<feature type="domain" description="C2H2-type" evidence="13">
    <location>
        <begin position="519"/>
        <end position="546"/>
    </location>
</feature>
<dbReference type="Pfam" id="PF00096">
    <property type="entry name" value="zf-C2H2"/>
    <property type="match status" value="8"/>
</dbReference>
<dbReference type="FunFam" id="3.30.160.60:FF:002104">
    <property type="entry name" value="Si:ch211-266d19.4"/>
    <property type="match status" value="1"/>
</dbReference>
<keyword evidence="7" id="KW-0805">Transcription regulation</keyword>
<dbReference type="SMART" id="SM00355">
    <property type="entry name" value="ZnF_C2H2"/>
    <property type="match status" value="13"/>
</dbReference>
<comment type="function">
    <text evidence="1">May be involved in transcriptional regulation.</text>
</comment>
<feature type="domain" description="C2H2-type" evidence="13">
    <location>
        <begin position="407"/>
        <end position="434"/>
    </location>
</feature>
<feature type="domain" description="C2H2-type" evidence="13">
    <location>
        <begin position="435"/>
        <end position="462"/>
    </location>
</feature>
<dbReference type="FunFam" id="3.30.160.60:FF:000624">
    <property type="entry name" value="zinc finger protein 697"/>
    <property type="match status" value="2"/>
</dbReference>
<reference evidence="14" key="1">
    <citation type="submission" date="2025-08" db="UniProtKB">
        <authorList>
            <consortium name="RefSeq"/>
        </authorList>
    </citation>
    <scope>IDENTIFICATION</scope>
    <source>
        <tissue evidence="14">Whole insect</tissue>
    </source>
</reference>
<proteinExistence type="predicted"/>
<dbReference type="FunFam" id="3.30.160.60:FF:000097">
    <property type="entry name" value="Zinc finger protein"/>
    <property type="match status" value="1"/>
</dbReference>
<dbReference type="AlphaFoldDB" id="A0A6P7FWG2"/>
<evidence type="ECO:0000256" key="3">
    <source>
        <dbReference type="ARBA" id="ARBA00022723"/>
    </source>
</evidence>
<evidence type="ECO:0000259" key="13">
    <source>
        <dbReference type="PROSITE" id="PS50157"/>
    </source>
</evidence>
<feature type="domain" description="C2H2-type" evidence="13">
    <location>
        <begin position="261"/>
        <end position="288"/>
    </location>
</feature>
<evidence type="ECO:0000313" key="14">
    <source>
        <dbReference type="RefSeq" id="XP_028140761.1"/>
    </source>
</evidence>
<dbReference type="PANTHER" id="PTHR19818:SF139">
    <property type="entry name" value="PAIR-RULE PROTEIN ODD-PAIRED"/>
    <property type="match status" value="1"/>
</dbReference>
<organism evidence="14">
    <name type="scientific">Diabrotica virgifera virgifera</name>
    <name type="common">western corn rootworm</name>
    <dbReference type="NCBI Taxonomy" id="50390"/>
    <lineage>
        <taxon>Eukaryota</taxon>
        <taxon>Metazoa</taxon>
        <taxon>Ecdysozoa</taxon>
        <taxon>Arthropoda</taxon>
        <taxon>Hexapoda</taxon>
        <taxon>Insecta</taxon>
        <taxon>Pterygota</taxon>
        <taxon>Neoptera</taxon>
        <taxon>Endopterygota</taxon>
        <taxon>Coleoptera</taxon>
        <taxon>Polyphaga</taxon>
        <taxon>Cucujiformia</taxon>
        <taxon>Chrysomeloidea</taxon>
        <taxon>Chrysomelidae</taxon>
        <taxon>Galerucinae</taxon>
        <taxon>Diabroticina</taxon>
        <taxon>Diabroticites</taxon>
        <taxon>Diabrotica</taxon>
    </lineage>
</organism>
<dbReference type="FunFam" id="3.30.160.60:FF:000744">
    <property type="entry name" value="zinc finger E-box-binding homeobox 1"/>
    <property type="match status" value="1"/>
</dbReference>
<evidence type="ECO:0000256" key="10">
    <source>
        <dbReference type="ARBA" id="ARBA00023242"/>
    </source>
</evidence>
<dbReference type="Pfam" id="PF12874">
    <property type="entry name" value="zf-met"/>
    <property type="match status" value="1"/>
</dbReference>
<keyword evidence="6" id="KW-0862">Zinc</keyword>
<dbReference type="GO" id="GO:0045944">
    <property type="term" value="P:positive regulation of transcription by RNA polymerase II"/>
    <property type="evidence" value="ECO:0007669"/>
    <property type="project" value="UniProtKB-ARBA"/>
</dbReference>
<evidence type="ECO:0000256" key="12">
    <source>
        <dbReference type="SAM" id="MobiDB-lite"/>
    </source>
</evidence>
<dbReference type="GO" id="GO:0005634">
    <property type="term" value="C:nucleus"/>
    <property type="evidence" value="ECO:0007669"/>
    <property type="project" value="UniProtKB-SubCell"/>
</dbReference>
<feature type="domain" description="C2H2-type" evidence="13">
    <location>
        <begin position="351"/>
        <end position="378"/>
    </location>
</feature>
<name>A0A6P7FWG2_DIAVI</name>
<dbReference type="FunFam" id="3.30.160.60:FF:000446">
    <property type="entry name" value="Zinc finger protein"/>
    <property type="match status" value="2"/>
</dbReference>
<protein>
    <submittedName>
        <fullName evidence="14">Zinc finger protein 227-like</fullName>
    </submittedName>
</protein>
<evidence type="ECO:0000256" key="1">
    <source>
        <dbReference type="ARBA" id="ARBA00003767"/>
    </source>
</evidence>
<dbReference type="GO" id="GO:0000978">
    <property type="term" value="F:RNA polymerase II cis-regulatory region sequence-specific DNA binding"/>
    <property type="evidence" value="ECO:0007669"/>
    <property type="project" value="TreeGrafter"/>
</dbReference>
<evidence type="ECO:0000256" key="8">
    <source>
        <dbReference type="ARBA" id="ARBA00023125"/>
    </source>
</evidence>
<dbReference type="InterPro" id="IPR013087">
    <property type="entry name" value="Znf_C2H2_type"/>
</dbReference>
<accession>A0A6P7FWG2</accession>
<evidence type="ECO:0000256" key="11">
    <source>
        <dbReference type="PROSITE-ProRule" id="PRU00042"/>
    </source>
</evidence>
<feature type="domain" description="C2H2-type" evidence="13">
    <location>
        <begin position="463"/>
        <end position="490"/>
    </location>
</feature>
<feature type="domain" description="C2H2-type" evidence="13">
    <location>
        <begin position="289"/>
        <end position="316"/>
    </location>
</feature>